<keyword evidence="3" id="KW-1185">Reference proteome</keyword>
<name>M1ZDW9_9FIRM</name>
<dbReference type="RefSeq" id="WP_005587022.1">
    <property type="nucleotide sequence ID" value="NZ_LT669839.1"/>
</dbReference>
<organism evidence="2 3">
    <name type="scientific">[Clostridium] ultunense Esp</name>
    <dbReference type="NCBI Taxonomy" id="1288971"/>
    <lineage>
        <taxon>Bacteria</taxon>
        <taxon>Bacillati</taxon>
        <taxon>Bacillota</taxon>
        <taxon>Tissierellia</taxon>
        <taxon>Tissierellales</taxon>
        <taxon>Tepidimicrobiaceae</taxon>
        <taxon>Schnuerera</taxon>
    </lineage>
</organism>
<dbReference type="OrthoDB" id="1707350at2"/>
<evidence type="ECO:0000256" key="1">
    <source>
        <dbReference type="SAM" id="Coils"/>
    </source>
</evidence>
<accession>M1ZDW9</accession>
<dbReference type="Proteomes" id="UP000245423">
    <property type="component" value="Chromosome 1"/>
</dbReference>
<evidence type="ECO:0000313" key="2">
    <source>
        <dbReference type="EMBL" id="SHD75570.1"/>
    </source>
</evidence>
<sequence length="200" mass="23829">MAFKNINLDENIVLKNRIPLLIEDKDWLKLFGNVSNKDIQYLKEELMELVKIRKELEKKEQSFQEEKTLAIKMILGISNAVNNENKTHSVGLLDKYKEKIENINEELDEIVYQLETIPQEIRELNFNLLKATVYYGYKELKDKEKKLKEVNDELDSMRERIKILINEKYDYEERVNLTYSFLHGLLGSEEIEKLDEQILD</sequence>
<proteinExistence type="predicted"/>
<gene>
    <name evidence="2" type="ORF">CUESP1_0171</name>
</gene>
<protein>
    <submittedName>
        <fullName evidence="2">Uncharacterized protein</fullName>
    </submittedName>
</protein>
<dbReference type="HOGENOM" id="CLU_095242_0_0_9"/>
<dbReference type="EMBL" id="LT669839">
    <property type="protein sequence ID" value="SHD75570.1"/>
    <property type="molecule type" value="Genomic_DNA"/>
</dbReference>
<dbReference type="AlphaFoldDB" id="M1ZDW9"/>
<keyword evidence="1" id="KW-0175">Coiled coil</keyword>
<evidence type="ECO:0000313" key="3">
    <source>
        <dbReference type="Proteomes" id="UP000245423"/>
    </source>
</evidence>
<reference evidence="2 3" key="1">
    <citation type="submission" date="2016-11" db="EMBL/GenBank/DDBJ databases">
        <authorList>
            <person name="Manzoor S."/>
        </authorList>
    </citation>
    <scope>NUCLEOTIDE SEQUENCE [LARGE SCALE GENOMIC DNA]</scope>
    <source>
        <strain evidence="2">Clostridium ultunense strain Esp</strain>
    </source>
</reference>
<feature type="coiled-coil region" evidence="1">
    <location>
        <begin position="137"/>
        <end position="174"/>
    </location>
</feature>
<feature type="coiled-coil region" evidence="1">
    <location>
        <begin position="39"/>
        <end position="69"/>
    </location>
</feature>